<keyword evidence="1" id="KW-0472">Membrane</keyword>
<feature type="transmembrane region" description="Helical" evidence="1">
    <location>
        <begin position="149"/>
        <end position="166"/>
    </location>
</feature>
<feature type="transmembrane region" description="Helical" evidence="1">
    <location>
        <begin position="521"/>
        <end position="538"/>
    </location>
</feature>
<dbReference type="InterPro" id="IPR010656">
    <property type="entry name" value="DctM"/>
</dbReference>
<feature type="transmembrane region" description="Helical" evidence="1">
    <location>
        <begin position="387"/>
        <end position="404"/>
    </location>
</feature>
<dbReference type="Proteomes" id="UP001333102">
    <property type="component" value="Chromosome"/>
</dbReference>
<keyword evidence="1" id="KW-1133">Transmembrane helix</keyword>
<dbReference type="PANTHER" id="PTHR43849:SF2">
    <property type="entry name" value="BLL3936 PROTEIN"/>
    <property type="match status" value="1"/>
</dbReference>
<keyword evidence="4" id="KW-1185">Reference proteome</keyword>
<dbReference type="EMBL" id="CP141614">
    <property type="protein sequence ID" value="WRP15308.1"/>
    <property type="molecule type" value="Genomic_DNA"/>
</dbReference>
<reference evidence="4" key="1">
    <citation type="submission" date="2023-12" db="EMBL/GenBank/DDBJ databases">
        <title>Novel isolates from deep terrestrial aquifers shed light on the physiology and ecology of the class Limnochordia.</title>
        <authorList>
            <person name="Karnachuk O.V."/>
            <person name="Lukina A.P."/>
            <person name="Avakyan M.R."/>
            <person name="Kadnikov V."/>
            <person name="Begmatov S."/>
            <person name="Beletsky A.V."/>
            <person name="Mardanov A.V."/>
            <person name="Ravin N.V."/>
        </authorList>
    </citation>
    <scope>NUCLEOTIDE SEQUENCE [LARGE SCALE GENOMIC DNA]</scope>
    <source>
        <strain evidence="4">LN</strain>
    </source>
</reference>
<accession>A0ABZ1BRJ7</accession>
<feature type="transmembrane region" description="Helical" evidence="1">
    <location>
        <begin position="461"/>
        <end position="481"/>
    </location>
</feature>
<feature type="transmembrane region" description="Helical" evidence="1">
    <location>
        <begin position="195"/>
        <end position="217"/>
    </location>
</feature>
<feature type="transmembrane region" description="Helical" evidence="1">
    <location>
        <begin position="68"/>
        <end position="85"/>
    </location>
</feature>
<feature type="transmembrane region" description="Helical" evidence="1">
    <location>
        <begin position="324"/>
        <end position="341"/>
    </location>
</feature>
<evidence type="ECO:0000256" key="1">
    <source>
        <dbReference type="SAM" id="Phobius"/>
    </source>
</evidence>
<sequence length="668" mass="70029">MDERATSRRQEPDAPADLEELLARYDVESAYRRLAGWIGRAIAALAIAFSLFQLYTAAFGVLEARLQRAVHLAFGMSLVFLLYPARRRGDRRSLPWWDMVLAVAGAAAPLYLVVFYQEIVLRAAMPTPTDVAVAIASVLLVLEAARRVVGLPIVLVATAFILYALLGRSLPGFLAHRGFSLSQVANHLYFTTEGIFGIPLGVSSTFIFLFLLLGAFLEKTGIGRFFIDLANAVAGFASGGPAKVAVITSALEGTISGSSVANTVGSGSLTIPMMKRLGYRPEFAAAVEAAASTGGQIMPPIMGAAAFLMAEFTGIPYIEVAKAAILPAILYFTGIFIAVHYEAKRIGLRGIARDQLPGLWSVAKSRGHLILPLVGIIWLLMEGSTPMKAAFYGILLSVGVAMIHPSTRMSGREILAALEQGARGALGVVMATAVAGIVIGVITLTGLGLKLASGVVQLAQGNLLLTMVATMLTSLVLGMGVPTTANYVITSTIAAPALLQLGVPLLAAHMFVFYFGVVADITPPVALAAYAGSGIAGSNPLRTGVVASRLAIGAFLIPYIFVFSPVLLLQDVTLAHTLQILATSVTGMFAVAVALGGYLRTTLALWERVLFLVGGLMMIDPKLTTDAAGFTLLAAAVATQVWRARRAAAGTGELCAGSPEAGRSRPSG</sequence>
<feature type="transmembrane region" description="Helical" evidence="1">
    <location>
        <begin position="580"/>
        <end position="599"/>
    </location>
</feature>
<proteinExistence type="predicted"/>
<feature type="transmembrane region" description="Helical" evidence="1">
    <location>
        <begin position="97"/>
        <end position="117"/>
    </location>
</feature>
<dbReference type="Pfam" id="PF06808">
    <property type="entry name" value="DctM"/>
    <property type="match status" value="1"/>
</dbReference>
<evidence type="ECO:0000313" key="4">
    <source>
        <dbReference type="Proteomes" id="UP001333102"/>
    </source>
</evidence>
<gene>
    <name evidence="3" type="ORF">VLY81_03845</name>
</gene>
<dbReference type="PANTHER" id="PTHR43849">
    <property type="entry name" value="BLL3936 PROTEIN"/>
    <property type="match status" value="1"/>
</dbReference>
<dbReference type="InterPro" id="IPR011853">
    <property type="entry name" value="TRAP_DctM-Dct_fused"/>
</dbReference>
<feature type="transmembrane region" description="Helical" evidence="1">
    <location>
        <begin position="425"/>
        <end position="449"/>
    </location>
</feature>
<organism evidence="3 4">
    <name type="scientific">Geochorda subterranea</name>
    <dbReference type="NCBI Taxonomy" id="3109564"/>
    <lineage>
        <taxon>Bacteria</taxon>
        <taxon>Bacillati</taxon>
        <taxon>Bacillota</taxon>
        <taxon>Limnochordia</taxon>
        <taxon>Limnochordales</taxon>
        <taxon>Geochordaceae</taxon>
        <taxon>Geochorda</taxon>
    </lineage>
</organism>
<dbReference type="RefSeq" id="WP_324669708.1">
    <property type="nucleotide sequence ID" value="NZ_CP141614.1"/>
</dbReference>
<keyword evidence="1" id="KW-0812">Transmembrane</keyword>
<feature type="transmembrane region" description="Helical" evidence="1">
    <location>
        <begin position="550"/>
        <end position="568"/>
    </location>
</feature>
<feature type="transmembrane region" description="Helical" evidence="1">
    <location>
        <begin position="41"/>
        <end position="62"/>
    </location>
</feature>
<name>A0ABZ1BRJ7_9FIRM</name>
<evidence type="ECO:0000313" key="3">
    <source>
        <dbReference type="EMBL" id="WRP15308.1"/>
    </source>
</evidence>
<feature type="transmembrane region" description="Helical" evidence="1">
    <location>
        <begin position="123"/>
        <end position="142"/>
    </location>
</feature>
<feature type="transmembrane region" description="Helical" evidence="1">
    <location>
        <begin position="493"/>
        <end position="515"/>
    </location>
</feature>
<evidence type="ECO:0000259" key="2">
    <source>
        <dbReference type="Pfam" id="PF06808"/>
    </source>
</evidence>
<feature type="transmembrane region" description="Helical" evidence="1">
    <location>
        <begin position="362"/>
        <end position="381"/>
    </location>
</feature>
<protein>
    <submittedName>
        <fullName evidence="3">TRAP transporter permease</fullName>
    </submittedName>
</protein>
<dbReference type="NCBIfam" id="TIGR02123">
    <property type="entry name" value="TRAP_fused"/>
    <property type="match status" value="1"/>
</dbReference>
<feature type="domain" description="TRAP C4-dicarboxylate transport system permease DctM subunit" evidence="2">
    <location>
        <begin position="138"/>
        <end position="572"/>
    </location>
</feature>